<dbReference type="InterPro" id="IPR027417">
    <property type="entry name" value="P-loop_NTPase"/>
</dbReference>
<dbReference type="CDD" id="cd03216">
    <property type="entry name" value="ABC_Carb_Monos_I"/>
    <property type="match status" value="1"/>
</dbReference>
<dbReference type="CDD" id="cd03215">
    <property type="entry name" value="ABC_Carb_Monos_II"/>
    <property type="match status" value="1"/>
</dbReference>
<keyword evidence="11" id="KW-1185">Reference proteome</keyword>
<keyword evidence="1" id="KW-0813">Transport</keyword>
<dbReference type="SUPFAM" id="SSF52540">
    <property type="entry name" value="P-loop containing nucleoside triphosphate hydrolases"/>
    <property type="match status" value="2"/>
</dbReference>
<dbReference type="InterPro" id="IPR003593">
    <property type="entry name" value="AAA+_ATPase"/>
</dbReference>
<evidence type="ECO:0000256" key="7">
    <source>
        <dbReference type="ARBA" id="ARBA00022967"/>
    </source>
</evidence>
<organism evidence="10 11">
    <name type="scientific">Actinomadura parmotrematis</name>
    <dbReference type="NCBI Taxonomy" id="2864039"/>
    <lineage>
        <taxon>Bacteria</taxon>
        <taxon>Bacillati</taxon>
        <taxon>Actinomycetota</taxon>
        <taxon>Actinomycetes</taxon>
        <taxon>Streptosporangiales</taxon>
        <taxon>Thermomonosporaceae</taxon>
        <taxon>Actinomadura</taxon>
    </lineage>
</organism>
<evidence type="ECO:0000259" key="9">
    <source>
        <dbReference type="PROSITE" id="PS50893"/>
    </source>
</evidence>
<evidence type="ECO:0000256" key="4">
    <source>
        <dbReference type="ARBA" id="ARBA00022737"/>
    </source>
</evidence>
<dbReference type="PROSITE" id="PS50893">
    <property type="entry name" value="ABC_TRANSPORTER_2"/>
    <property type="match status" value="2"/>
</dbReference>
<gene>
    <name evidence="10" type="ORF">K1Y72_25960</name>
</gene>
<keyword evidence="5" id="KW-0547">Nucleotide-binding</keyword>
<dbReference type="SMART" id="SM00382">
    <property type="entry name" value="AAA"/>
    <property type="match status" value="2"/>
</dbReference>
<keyword evidence="6 10" id="KW-0067">ATP-binding</keyword>
<keyword evidence="2" id="KW-1003">Cell membrane</keyword>
<dbReference type="Gene3D" id="3.40.50.300">
    <property type="entry name" value="P-loop containing nucleotide triphosphate hydrolases"/>
    <property type="match status" value="2"/>
</dbReference>
<proteinExistence type="predicted"/>
<dbReference type="InterPro" id="IPR017871">
    <property type="entry name" value="ABC_transporter-like_CS"/>
</dbReference>
<feature type="domain" description="ABC transporter" evidence="9">
    <location>
        <begin position="11"/>
        <end position="244"/>
    </location>
</feature>
<evidence type="ECO:0000313" key="11">
    <source>
        <dbReference type="Proteomes" id="UP000774570"/>
    </source>
</evidence>
<keyword evidence="7" id="KW-1278">Translocase</keyword>
<protein>
    <submittedName>
        <fullName evidence="10">Sugar ABC transporter ATP-binding protein</fullName>
    </submittedName>
</protein>
<sequence length="501" mass="52082">MTDVPEGPPLLRVAGAAKRFGAVHALRGADLVVRAGEVVCLAGENGSGKSTLARIVAGSLAPDAGTVELDGAPAAFGSPRAALAAGVCLVSQEPTLVPGLSVAENVLLHRFRGPLRPVRRSALAAEAAPYLERAGLRIDPATPAGALPPGERELVELAKALAAGPRLLVLDEATTRMPDPERLFGVVDRLAAGGTGVVLITHRLREIRRACGRATVLRDGATVAELGPDELTDERLSAAMVGRDLGEYFHKRDVAVGEEVLGVRDLVTDRSPHPITFGVRAGEIVGLAGLVGAGRSELLETLAGARRARGGGVLLDGAPLAAASPRAARRAGIALVPEDRFAQALAAAHSIRDNLAVPWLRALRRTDRAADRERAHRAVADYRVRSASVDAPVATLSGGNAQKLVLAKALGHRPRVLLLDEPTRGVDIGARSDIYELVTGLAAEGTAIVLASSDLLELLGLADRVIVLAEGRPVGELDRDEATEERIALLALGGGERDDAV</sequence>
<dbReference type="PANTHER" id="PTHR43790">
    <property type="entry name" value="CARBOHYDRATE TRANSPORT ATP-BINDING PROTEIN MG119-RELATED"/>
    <property type="match status" value="1"/>
</dbReference>
<dbReference type="InterPro" id="IPR003439">
    <property type="entry name" value="ABC_transporter-like_ATP-bd"/>
</dbReference>
<evidence type="ECO:0000313" key="10">
    <source>
        <dbReference type="EMBL" id="MBW8485850.1"/>
    </source>
</evidence>
<dbReference type="EMBL" id="JAIBOA010000019">
    <property type="protein sequence ID" value="MBW8485850.1"/>
    <property type="molecule type" value="Genomic_DNA"/>
</dbReference>
<evidence type="ECO:0000256" key="1">
    <source>
        <dbReference type="ARBA" id="ARBA00022448"/>
    </source>
</evidence>
<comment type="caution">
    <text evidence="10">The sequence shown here is derived from an EMBL/GenBank/DDBJ whole genome shotgun (WGS) entry which is preliminary data.</text>
</comment>
<evidence type="ECO:0000256" key="6">
    <source>
        <dbReference type="ARBA" id="ARBA00022840"/>
    </source>
</evidence>
<keyword evidence="3" id="KW-0762">Sugar transport</keyword>
<dbReference type="GO" id="GO:0005524">
    <property type="term" value="F:ATP binding"/>
    <property type="evidence" value="ECO:0007669"/>
    <property type="project" value="UniProtKB-KW"/>
</dbReference>
<name>A0ABS7G0W4_9ACTN</name>
<keyword evidence="8" id="KW-0472">Membrane</keyword>
<dbReference type="Proteomes" id="UP000774570">
    <property type="component" value="Unassembled WGS sequence"/>
</dbReference>
<reference evidence="10 11" key="1">
    <citation type="submission" date="2021-07" db="EMBL/GenBank/DDBJ databases">
        <title>Actinomadura sp. PM05-2 isolated from lichen.</title>
        <authorList>
            <person name="Somphong A."/>
            <person name="Phongsopitanun W."/>
            <person name="Tanasupawat S."/>
            <person name="Peongsungnone V."/>
        </authorList>
    </citation>
    <scope>NUCLEOTIDE SEQUENCE [LARGE SCALE GENOMIC DNA]</scope>
    <source>
        <strain evidence="10 11">PM05-2</strain>
    </source>
</reference>
<dbReference type="InterPro" id="IPR050107">
    <property type="entry name" value="ABC_carbohydrate_import_ATPase"/>
</dbReference>
<dbReference type="Pfam" id="PF00005">
    <property type="entry name" value="ABC_tran"/>
    <property type="match status" value="2"/>
</dbReference>
<dbReference type="RefSeq" id="WP_220169092.1">
    <property type="nucleotide sequence ID" value="NZ_JAIBOA010000019.1"/>
</dbReference>
<evidence type="ECO:0000256" key="2">
    <source>
        <dbReference type="ARBA" id="ARBA00022475"/>
    </source>
</evidence>
<evidence type="ECO:0000256" key="5">
    <source>
        <dbReference type="ARBA" id="ARBA00022741"/>
    </source>
</evidence>
<evidence type="ECO:0000256" key="8">
    <source>
        <dbReference type="ARBA" id="ARBA00023136"/>
    </source>
</evidence>
<evidence type="ECO:0000256" key="3">
    <source>
        <dbReference type="ARBA" id="ARBA00022597"/>
    </source>
</evidence>
<feature type="domain" description="ABC transporter" evidence="9">
    <location>
        <begin position="249"/>
        <end position="495"/>
    </location>
</feature>
<accession>A0ABS7G0W4</accession>
<dbReference type="PROSITE" id="PS00211">
    <property type="entry name" value="ABC_TRANSPORTER_1"/>
    <property type="match status" value="1"/>
</dbReference>
<dbReference type="PANTHER" id="PTHR43790:SF3">
    <property type="entry name" value="D-ALLOSE IMPORT ATP-BINDING PROTEIN ALSA-RELATED"/>
    <property type="match status" value="1"/>
</dbReference>
<keyword evidence="4" id="KW-0677">Repeat</keyword>